<dbReference type="EMBL" id="WBVP01000001">
    <property type="protein sequence ID" value="KAB2826356.1"/>
    <property type="molecule type" value="Genomic_DNA"/>
</dbReference>
<comment type="caution">
    <text evidence="1">The sequence shown here is derived from an EMBL/GenBank/DDBJ whole genome shotgun (WGS) entry which is preliminary data.</text>
</comment>
<name>A0A6N6RX49_9GAMM</name>
<dbReference type="AlphaFoldDB" id="A0A6N6RX49"/>
<accession>A0A6N6RX49</accession>
<proteinExistence type="predicted"/>
<evidence type="ECO:0000313" key="1">
    <source>
        <dbReference type="EMBL" id="KAB2826356.1"/>
    </source>
</evidence>
<evidence type="ECO:0000313" key="2">
    <source>
        <dbReference type="Proteomes" id="UP000434870"/>
    </source>
</evidence>
<reference evidence="1 2" key="1">
    <citation type="submission" date="2019-09" db="EMBL/GenBank/DDBJ databases">
        <title>Genome of Aliivibrio finisterrensis LMG 23869 (type strain).</title>
        <authorList>
            <person name="Bowman J.P."/>
        </authorList>
    </citation>
    <scope>NUCLEOTIDE SEQUENCE [LARGE SCALE GENOMIC DNA]</scope>
    <source>
        <strain evidence="1 2">LMG 23869</strain>
    </source>
</reference>
<organism evidence="1 2">
    <name type="scientific">Aliivibrio finisterrensis</name>
    <dbReference type="NCBI Taxonomy" id="511998"/>
    <lineage>
        <taxon>Bacteria</taxon>
        <taxon>Pseudomonadati</taxon>
        <taxon>Pseudomonadota</taxon>
        <taxon>Gammaproteobacteria</taxon>
        <taxon>Vibrionales</taxon>
        <taxon>Vibrionaceae</taxon>
        <taxon>Aliivibrio</taxon>
    </lineage>
</organism>
<dbReference type="Proteomes" id="UP000434870">
    <property type="component" value="Unassembled WGS sequence"/>
</dbReference>
<protein>
    <recommendedName>
        <fullName evidence="3">Acyloxyacyl hydrolase</fullName>
    </recommendedName>
</protein>
<sequence length="174" mass="20148">MKPYCFYFLFFISLFPLESKAEEEPNELSLYSVNTGSFLYHLVPYDPDSHQYFGNQYFSVERKFSADSDYSFMLGTFLNSQANRCMLIGVRKDWYRVNSKLVIKGMYSYAGEFFIDAFEDCGDGGIYKTSKEKVGVAFAPYIYHAAQYNFTDYFGVEAGFILPGIIVMSMQWSF</sequence>
<evidence type="ECO:0008006" key="3">
    <source>
        <dbReference type="Google" id="ProtNLM"/>
    </source>
</evidence>
<gene>
    <name evidence="1" type="ORF">F8B77_00395</name>
</gene>